<accession>A0A9P5GDC9</accession>
<proteinExistence type="predicted"/>
<organism evidence="2 3">
    <name type="scientific">Penicillium crustosum</name>
    <name type="common">Blue mold fungus</name>
    <dbReference type="NCBI Taxonomy" id="36656"/>
    <lineage>
        <taxon>Eukaryota</taxon>
        <taxon>Fungi</taxon>
        <taxon>Dikarya</taxon>
        <taxon>Ascomycota</taxon>
        <taxon>Pezizomycotina</taxon>
        <taxon>Eurotiomycetes</taxon>
        <taxon>Eurotiomycetidae</taxon>
        <taxon>Eurotiales</taxon>
        <taxon>Aspergillaceae</taxon>
        <taxon>Penicillium</taxon>
    </lineage>
</organism>
<reference evidence="2" key="1">
    <citation type="submission" date="2020-02" db="EMBL/GenBank/DDBJ databases">
        <authorList>
            <person name="Lichtner F.J."/>
        </authorList>
    </citation>
    <scope>NUCLEOTIDE SEQUENCE</scope>
    <source>
        <strain evidence="2">G10</strain>
    </source>
</reference>
<sequence length="290" mass="32202">MGTSQIPQVRVPGETPESTQPEPNATATANHNSNEVEMGGTQDTNQAEPEPAQQDATLQNVQTEPEPPATAKKNSGLNFLDFLTSPIVEIIVGQGDDETVMTAHQSLLMEAPLLAELVGKFQASGPRRITLPEENVDAFSCFLQFQYTRDYTVAQTETPGETAEDKSGEELLRHARIYTLAEKLGLPTLQRIAHSKIHKVQSSPNAELSYARYVYTHTPTADTTIRKPVATYWANQAHVLRQEVGDDFRKLCIEVPEFSFDVLNIIMDRKLKNGSVDEVKGSARKRRRDI</sequence>
<evidence type="ECO:0008006" key="4">
    <source>
        <dbReference type="Google" id="ProtNLM"/>
    </source>
</evidence>
<evidence type="ECO:0000313" key="2">
    <source>
        <dbReference type="EMBL" id="KAF7515055.1"/>
    </source>
</evidence>
<feature type="region of interest" description="Disordered" evidence="1">
    <location>
        <begin position="1"/>
        <end position="74"/>
    </location>
</feature>
<evidence type="ECO:0000256" key="1">
    <source>
        <dbReference type="SAM" id="MobiDB-lite"/>
    </source>
</evidence>
<dbReference type="PANTHER" id="PTHR47843">
    <property type="entry name" value="BTB DOMAIN-CONTAINING PROTEIN-RELATED"/>
    <property type="match status" value="1"/>
</dbReference>
<comment type="caution">
    <text evidence="2">The sequence shown here is derived from an EMBL/GenBank/DDBJ whole genome shotgun (WGS) entry which is preliminary data.</text>
</comment>
<dbReference type="Proteomes" id="UP000701341">
    <property type="component" value="Unassembled WGS sequence"/>
</dbReference>
<dbReference type="AlphaFoldDB" id="A0A9P5GDC9"/>
<gene>
    <name evidence="2" type="ORF">PCG10_004054</name>
</gene>
<dbReference type="Gene3D" id="3.30.710.10">
    <property type="entry name" value="Potassium Channel Kv1.1, Chain A"/>
    <property type="match status" value="1"/>
</dbReference>
<feature type="compositionally biased region" description="Polar residues" evidence="1">
    <location>
        <begin position="16"/>
        <end position="47"/>
    </location>
</feature>
<feature type="compositionally biased region" description="Polar residues" evidence="1">
    <location>
        <begin position="54"/>
        <end position="63"/>
    </location>
</feature>
<dbReference type="PANTHER" id="PTHR47843:SF3">
    <property type="entry name" value="BTB DOMAIN-CONTAINING PROTEIN"/>
    <property type="match status" value="1"/>
</dbReference>
<dbReference type="InterPro" id="IPR011333">
    <property type="entry name" value="SKP1/BTB/POZ_sf"/>
</dbReference>
<protein>
    <recommendedName>
        <fullName evidence="4">BTB domain-containing protein</fullName>
    </recommendedName>
</protein>
<evidence type="ECO:0000313" key="3">
    <source>
        <dbReference type="Proteomes" id="UP000701341"/>
    </source>
</evidence>
<name>A0A9P5GDC9_PENCR</name>
<dbReference type="EMBL" id="JAAOZQ010000210">
    <property type="protein sequence ID" value="KAF7515055.1"/>
    <property type="molecule type" value="Genomic_DNA"/>
</dbReference>
<keyword evidence="3" id="KW-1185">Reference proteome</keyword>